<evidence type="ECO:0000313" key="6">
    <source>
        <dbReference type="EMBL" id="REH36882.1"/>
    </source>
</evidence>
<dbReference type="AlphaFoldDB" id="A0A3E0H1A2"/>
<dbReference type="PANTHER" id="PTHR36917">
    <property type="entry name" value="INTRACELLULAR SEPTATION PROTEIN A-RELATED"/>
    <property type="match status" value="1"/>
</dbReference>
<comment type="function">
    <text evidence="5">Plays a role in cell envelope biogenesis, maintenance of cell envelope integrity and membrane homeostasis.</text>
</comment>
<gene>
    <name evidence="5" type="primary">yciB</name>
    <name evidence="6" type="ORF">DFR26_2022</name>
</gene>
<evidence type="ECO:0000256" key="1">
    <source>
        <dbReference type="ARBA" id="ARBA00022475"/>
    </source>
</evidence>
<comment type="caution">
    <text evidence="6">The sequence shown here is derived from an EMBL/GenBank/DDBJ whole genome shotgun (WGS) entry which is preliminary data.</text>
</comment>
<feature type="transmembrane region" description="Helical" evidence="5">
    <location>
        <begin position="121"/>
        <end position="144"/>
    </location>
</feature>
<keyword evidence="5" id="KW-0997">Cell inner membrane</keyword>
<keyword evidence="3 5" id="KW-1133">Transmembrane helix</keyword>
<name>A0A3E0H1A2_9GAMM</name>
<keyword evidence="1 5" id="KW-1003">Cell membrane</keyword>
<evidence type="ECO:0000256" key="5">
    <source>
        <dbReference type="HAMAP-Rule" id="MF_00189"/>
    </source>
</evidence>
<dbReference type="Proteomes" id="UP000256774">
    <property type="component" value="Unassembled WGS sequence"/>
</dbReference>
<proteinExistence type="inferred from homology"/>
<feature type="transmembrane region" description="Helical" evidence="5">
    <location>
        <begin position="150"/>
        <end position="169"/>
    </location>
</feature>
<feature type="transmembrane region" description="Helical" evidence="5">
    <location>
        <begin position="52"/>
        <end position="69"/>
    </location>
</feature>
<dbReference type="GO" id="GO:0005886">
    <property type="term" value="C:plasma membrane"/>
    <property type="evidence" value="ECO:0007669"/>
    <property type="project" value="UniProtKB-SubCell"/>
</dbReference>
<dbReference type="PANTHER" id="PTHR36917:SF1">
    <property type="entry name" value="INNER MEMBRANE-SPANNING PROTEIN YCIB"/>
    <property type="match status" value="1"/>
</dbReference>
<comment type="similarity">
    <text evidence="5">Belongs to the YciB family.</text>
</comment>
<evidence type="ECO:0000256" key="4">
    <source>
        <dbReference type="ARBA" id="ARBA00023136"/>
    </source>
</evidence>
<protein>
    <recommendedName>
        <fullName evidence="5">Inner membrane-spanning protein YciB</fullName>
    </recommendedName>
</protein>
<accession>A0A3E0H1A2</accession>
<keyword evidence="2 5" id="KW-0812">Transmembrane</keyword>
<dbReference type="NCBIfam" id="TIGR00997">
    <property type="entry name" value="ispZ"/>
    <property type="match status" value="1"/>
</dbReference>
<evidence type="ECO:0000256" key="3">
    <source>
        <dbReference type="ARBA" id="ARBA00022989"/>
    </source>
</evidence>
<evidence type="ECO:0000256" key="2">
    <source>
        <dbReference type="ARBA" id="ARBA00022692"/>
    </source>
</evidence>
<feature type="transmembrane region" description="Helical" evidence="5">
    <location>
        <begin position="81"/>
        <end position="101"/>
    </location>
</feature>
<keyword evidence="7" id="KW-1185">Reference proteome</keyword>
<sequence length="181" mass="20370">MKAWLDFLPIILFFIAYKLEGVFVAAAVLMVAVVVIYGAMWWQQRRLETSQWITVAATLGLGSLTLILHDEKYLQWKAPGVYVLLALVFLGSQWFGSQPIIQRMMGHAVTLKPAQWRGLNLSWAAFFLLSAAANAVVVLYWTAYWVDFKLFGSMAMTFIFVIAQGVWLMKQGAITETNSAP</sequence>
<feature type="transmembrane region" description="Helical" evidence="5">
    <location>
        <begin position="12"/>
        <end position="40"/>
    </location>
</feature>
<dbReference type="RefSeq" id="WP_116208825.1">
    <property type="nucleotide sequence ID" value="NZ_QUNR01000004.1"/>
</dbReference>
<dbReference type="Pfam" id="PF04279">
    <property type="entry name" value="IspA"/>
    <property type="match status" value="1"/>
</dbReference>
<dbReference type="InterPro" id="IPR006008">
    <property type="entry name" value="YciB"/>
</dbReference>
<dbReference type="OrthoDB" id="9788219at2"/>
<dbReference type="EMBL" id="QUNR01000004">
    <property type="protein sequence ID" value="REH36882.1"/>
    <property type="molecule type" value="Genomic_DNA"/>
</dbReference>
<evidence type="ECO:0000313" key="7">
    <source>
        <dbReference type="Proteomes" id="UP000256774"/>
    </source>
</evidence>
<comment type="subcellular location">
    <subcellularLocation>
        <location evidence="5">Cell inner membrane</location>
        <topology evidence="5">Multi-pass membrane protein</topology>
    </subcellularLocation>
</comment>
<reference evidence="6 7" key="1">
    <citation type="submission" date="2018-08" db="EMBL/GenBank/DDBJ databases">
        <title>Genomic Encyclopedia of Type Strains, Phase IV (KMG-IV): sequencing the most valuable type-strain genomes for metagenomic binning, comparative biology and taxonomic classification.</title>
        <authorList>
            <person name="Goeker M."/>
        </authorList>
    </citation>
    <scope>NUCLEOTIDE SEQUENCE [LARGE SCALE GENOMIC DNA]</scope>
    <source>
        <strain evidence="6 7">DSM 26022</strain>
    </source>
</reference>
<organism evidence="6 7">
    <name type="scientific">Paraperlucidibaca baekdonensis</name>
    <dbReference type="NCBI Taxonomy" id="748120"/>
    <lineage>
        <taxon>Bacteria</taxon>
        <taxon>Pseudomonadati</taxon>
        <taxon>Pseudomonadota</taxon>
        <taxon>Gammaproteobacteria</taxon>
        <taxon>Moraxellales</taxon>
        <taxon>Moraxellaceae</taxon>
        <taxon>Paraperlucidibaca</taxon>
    </lineage>
</organism>
<keyword evidence="4 5" id="KW-0472">Membrane</keyword>
<dbReference type="HAMAP" id="MF_00189">
    <property type="entry name" value="YciB"/>
    <property type="match status" value="1"/>
</dbReference>